<dbReference type="Pfam" id="PF00528">
    <property type="entry name" value="BPD_transp_1"/>
    <property type="match status" value="2"/>
</dbReference>
<evidence type="ECO:0000313" key="8">
    <source>
        <dbReference type="Proteomes" id="UP001500063"/>
    </source>
</evidence>
<organism evidence="7 8">
    <name type="scientific">Streptomyces blastmyceticus</name>
    <dbReference type="NCBI Taxonomy" id="68180"/>
    <lineage>
        <taxon>Bacteria</taxon>
        <taxon>Bacillati</taxon>
        <taxon>Actinomycetota</taxon>
        <taxon>Actinomycetes</taxon>
        <taxon>Kitasatosporales</taxon>
        <taxon>Streptomycetaceae</taxon>
        <taxon>Streptomyces</taxon>
    </lineage>
</organism>
<feature type="transmembrane region" description="Helical" evidence="5">
    <location>
        <begin position="119"/>
        <end position="140"/>
    </location>
</feature>
<feature type="transmembrane region" description="Helical" evidence="5">
    <location>
        <begin position="78"/>
        <end position="98"/>
    </location>
</feature>
<evidence type="ECO:0000256" key="4">
    <source>
        <dbReference type="ARBA" id="ARBA00023136"/>
    </source>
</evidence>
<keyword evidence="4 5" id="KW-0472">Membrane</keyword>
<comment type="caution">
    <text evidence="7">The sequence shown here is derived from an EMBL/GenBank/DDBJ whole genome shotgun (WGS) entry which is preliminary data.</text>
</comment>
<feature type="transmembrane region" description="Helical" evidence="5">
    <location>
        <begin position="28"/>
        <end position="45"/>
    </location>
</feature>
<dbReference type="InterPro" id="IPR035906">
    <property type="entry name" value="MetI-like_sf"/>
</dbReference>
<sequence length="585" mass="63394">MSSFRRGSAVARTALPPRVTGRLTRTTWVDLVVAAGVLVLFYITLRVGQGTTVRFSTGQSVVIDTDPSRLPYDAARSLLRMFVALAASIVFTLGYATAAARSRRLERILIPALDILQSVPVLGFLTVAVTGFIALFPGSLLGLECASIFAIFTSQAWNMTFGFYRSLTSLPRELDELSRSFRFTRWMRFWKVELPAGAIGLVWNGMMSFGGGWFFLVASEAISVNNRNYALPGVGSYAGAAIAAGDLGKVGWAIVTMAVMVIGVNFLFWRPLTAWVEKFKNEQSEAGEIQRSYVLGFLRRSSWPRLLGRLLRPVGRGLGRAGRVLGVDDRPLTVDPRQQRTGDIAFAVVAGGLILWGLIDLVGYLRARTGLGVLGEPLLLGLATLARVVVVVVGATVVWVPIGVRIGFSPKLTRIAQPLVQVLASFPANFLFPLAVWFFLKTGLSINIGGVLLMALGAQWYILFNTIAGAMSIPTDLREAMDDLGVRGWQRWKRLILPGIFPSYVTGGITASGGAWNASIVSEIVPFGATTLTATGLGAYISHATADGDFPHLIAGVAVMSLYVVGLNRLLWRRLHRIAETRCAI</sequence>
<feature type="transmembrane region" description="Helical" evidence="5">
    <location>
        <begin position="446"/>
        <end position="474"/>
    </location>
</feature>
<name>A0ABP3HB66_9ACTN</name>
<feature type="transmembrane region" description="Helical" evidence="5">
    <location>
        <begin position="344"/>
        <end position="365"/>
    </location>
</feature>
<evidence type="ECO:0000259" key="6">
    <source>
        <dbReference type="PROSITE" id="PS50928"/>
    </source>
</evidence>
<feature type="transmembrane region" description="Helical" evidence="5">
    <location>
        <begin position="553"/>
        <end position="572"/>
    </location>
</feature>
<keyword evidence="5" id="KW-0813">Transport</keyword>
<accession>A0ABP3HB66</accession>
<dbReference type="EMBL" id="BAAABW010000026">
    <property type="protein sequence ID" value="GAA0366664.1"/>
    <property type="molecule type" value="Genomic_DNA"/>
</dbReference>
<keyword evidence="3 5" id="KW-1133">Transmembrane helix</keyword>
<evidence type="ECO:0000313" key="7">
    <source>
        <dbReference type="EMBL" id="GAA0366664.1"/>
    </source>
</evidence>
<evidence type="ECO:0000256" key="1">
    <source>
        <dbReference type="ARBA" id="ARBA00004141"/>
    </source>
</evidence>
<feature type="transmembrane region" description="Helical" evidence="5">
    <location>
        <begin position="420"/>
        <end position="440"/>
    </location>
</feature>
<dbReference type="InterPro" id="IPR000515">
    <property type="entry name" value="MetI-like"/>
</dbReference>
<comment type="subcellular location">
    <subcellularLocation>
        <location evidence="5">Cell membrane</location>
        <topology evidence="5">Multi-pass membrane protein</topology>
    </subcellularLocation>
    <subcellularLocation>
        <location evidence="1">Membrane</location>
        <topology evidence="1">Multi-pass membrane protein</topology>
    </subcellularLocation>
</comment>
<gene>
    <name evidence="7" type="ORF">GCM10010319_50730</name>
</gene>
<feature type="transmembrane region" description="Helical" evidence="5">
    <location>
        <begin position="250"/>
        <end position="269"/>
    </location>
</feature>
<reference evidence="8" key="1">
    <citation type="journal article" date="2019" name="Int. J. Syst. Evol. Microbiol.">
        <title>The Global Catalogue of Microorganisms (GCM) 10K type strain sequencing project: providing services to taxonomists for standard genome sequencing and annotation.</title>
        <authorList>
            <consortium name="The Broad Institute Genomics Platform"/>
            <consortium name="The Broad Institute Genome Sequencing Center for Infectious Disease"/>
            <person name="Wu L."/>
            <person name="Ma J."/>
        </authorList>
    </citation>
    <scope>NUCLEOTIDE SEQUENCE [LARGE SCALE GENOMIC DNA]</scope>
    <source>
        <strain evidence="8">JCM 4565</strain>
    </source>
</reference>
<comment type="similarity">
    <text evidence="5">Belongs to the binding-protein-dependent transport system permease family.</text>
</comment>
<dbReference type="PROSITE" id="PS50928">
    <property type="entry name" value="ABC_TM1"/>
    <property type="match status" value="2"/>
</dbReference>
<dbReference type="Proteomes" id="UP001500063">
    <property type="component" value="Unassembled WGS sequence"/>
</dbReference>
<dbReference type="PANTHER" id="PTHR42744">
    <property type="entry name" value="BINDING-PROTEIN-DEPENDENT TRANSPORT SYSTEMS INNER MEMBRANE COMPONENT"/>
    <property type="match status" value="1"/>
</dbReference>
<protein>
    <submittedName>
        <fullName evidence="7">ABC transporter permease subunit</fullName>
    </submittedName>
</protein>
<keyword evidence="2 5" id="KW-0812">Transmembrane</keyword>
<dbReference type="PANTHER" id="PTHR42744:SF1">
    <property type="entry name" value="BINDING-PROTEIN-DEPENDENT TRANSPORT SYSTEMS INNER MEMBRANE COMPONENT"/>
    <property type="match status" value="1"/>
</dbReference>
<dbReference type="RefSeq" id="WP_344121207.1">
    <property type="nucleotide sequence ID" value="NZ_BAAABW010000026.1"/>
</dbReference>
<keyword evidence="8" id="KW-1185">Reference proteome</keyword>
<feature type="domain" description="ABC transmembrane type-1" evidence="6">
    <location>
        <begin position="385"/>
        <end position="571"/>
    </location>
</feature>
<feature type="transmembrane region" description="Helical" evidence="5">
    <location>
        <begin position="495"/>
        <end position="516"/>
    </location>
</feature>
<dbReference type="Gene3D" id="1.10.3720.10">
    <property type="entry name" value="MetI-like"/>
    <property type="match status" value="2"/>
</dbReference>
<dbReference type="CDD" id="cd06261">
    <property type="entry name" value="TM_PBP2"/>
    <property type="match status" value="2"/>
</dbReference>
<evidence type="ECO:0000256" key="2">
    <source>
        <dbReference type="ARBA" id="ARBA00022692"/>
    </source>
</evidence>
<evidence type="ECO:0000256" key="5">
    <source>
        <dbReference type="RuleBase" id="RU363032"/>
    </source>
</evidence>
<evidence type="ECO:0000256" key="3">
    <source>
        <dbReference type="ARBA" id="ARBA00022989"/>
    </source>
</evidence>
<feature type="transmembrane region" description="Helical" evidence="5">
    <location>
        <begin position="194"/>
        <end position="216"/>
    </location>
</feature>
<feature type="transmembrane region" description="Helical" evidence="5">
    <location>
        <begin position="385"/>
        <end position="408"/>
    </location>
</feature>
<proteinExistence type="inferred from homology"/>
<dbReference type="SUPFAM" id="SSF161098">
    <property type="entry name" value="MetI-like"/>
    <property type="match status" value="2"/>
</dbReference>
<feature type="domain" description="ABC transmembrane type-1" evidence="6">
    <location>
        <begin position="74"/>
        <end position="268"/>
    </location>
</feature>